<keyword evidence="15" id="KW-1208">Phospholipid metabolism</keyword>
<evidence type="ECO:0000256" key="11">
    <source>
        <dbReference type="ARBA" id="ARBA00022989"/>
    </source>
</evidence>
<evidence type="ECO:0000256" key="17">
    <source>
        <dbReference type="ARBA" id="ARBA00035935"/>
    </source>
</evidence>
<evidence type="ECO:0000256" key="16">
    <source>
        <dbReference type="ARBA" id="ARBA00023315"/>
    </source>
</evidence>
<keyword evidence="16" id="KW-0012">Acyltransferase</keyword>
<dbReference type="PANTHER" id="PTHR10983">
    <property type="entry name" value="1-ACYLGLYCEROL-3-PHOSPHATE ACYLTRANSFERASE-RELATED"/>
    <property type="match status" value="1"/>
</dbReference>
<evidence type="ECO:0000256" key="3">
    <source>
        <dbReference type="ARBA" id="ARBA00004728"/>
    </source>
</evidence>
<dbReference type="OMA" id="EQECSTW"/>
<keyword evidence="10" id="KW-0256">Endoplasmic reticulum</keyword>
<evidence type="ECO:0000256" key="5">
    <source>
        <dbReference type="ARBA" id="ARBA00008655"/>
    </source>
</evidence>
<comment type="function">
    <text evidence="22">Converts 1-acyl-sn-glycerol-3-phosphate (lysophosphatidic acid or LPA) into 1,2-diacyl-sn-glycerol-3-phosphate (phosphatidic acid or PA) by incorporating an acyl moiety at the sn-2 position of the glycerol backbone. Exhibits high acyl-CoA specificity for polyunsaturated fatty acyl-CoA, especially docosahexaenoyl-CoA (22:6-CoA, DHA-CoA).</text>
</comment>
<comment type="catalytic activity">
    <reaction evidence="24">
        <text>1-octadecanoyl-sn-glycero-3-phosphate + (4Z,7Z,10Z,13Z,16Z,19Z)-docosahexaenoyl-CoA = 1-octadecanoyl-2-(4Z,7Z,10Z,13Z,16Z,19Z-docosahexaenoyl)-sn-glycero-3-phosphate + CoA</text>
        <dbReference type="Rhea" id="RHEA:55308"/>
        <dbReference type="ChEBI" id="CHEBI:57287"/>
        <dbReference type="ChEBI" id="CHEBI:74298"/>
        <dbReference type="ChEBI" id="CHEBI:74565"/>
        <dbReference type="ChEBI" id="CHEBI:77130"/>
    </reaction>
    <physiologicalReaction direction="left-to-right" evidence="24">
        <dbReference type="Rhea" id="RHEA:55309"/>
    </physiologicalReaction>
</comment>
<dbReference type="GeneTree" id="ENSGT00950000182836"/>
<feature type="transmembrane region" description="Helical" evidence="25">
    <location>
        <begin position="12"/>
        <end position="41"/>
    </location>
</feature>
<keyword evidence="12" id="KW-0443">Lipid metabolism</keyword>
<dbReference type="OrthoDB" id="189226at2759"/>
<keyword evidence="28" id="KW-1185">Reference proteome</keyword>
<dbReference type="GeneID" id="107103011"/>
<dbReference type="Proteomes" id="UP000265020">
    <property type="component" value="Unassembled WGS sequence"/>
</dbReference>
<dbReference type="RefSeq" id="XP_015237469.1">
    <property type="nucleotide sequence ID" value="XM_015381983.1"/>
</dbReference>
<comment type="catalytic activity">
    <reaction evidence="17">
        <text>(4Z,7Z,10Z,13Z,16Z,19Z)-docosahexaenoyl-CoA + 1-hexadecanoyl-sn-glycero-3-phosphate = 1-hexadecanoyl-2-(4Z,7Z,10Z,13Z,16Z,19Z-docosahexaenoyl)-sn-glycero-3-phosphate + CoA</text>
        <dbReference type="Rhea" id="RHEA:55300"/>
        <dbReference type="ChEBI" id="CHEBI:57287"/>
        <dbReference type="ChEBI" id="CHEBI:57518"/>
        <dbReference type="ChEBI" id="CHEBI:74298"/>
        <dbReference type="ChEBI" id="CHEBI:82928"/>
    </reaction>
    <physiologicalReaction direction="left-to-right" evidence="17">
        <dbReference type="Rhea" id="RHEA:55301"/>
    </physiologicalReaction>
</comment>
<evidence type="ECO:0000256" key="2">
    <source>
        <dbReference type="ARBA" id="ARBA00004477"/>
    </source>
</evidence>
<evidence type="ECO:0000256" key="23">
    <source>
        <dbReference type="ARBA" id="ARBA00048232"/>
    </source>
</evidence>
<dbReference type="InterPro" id="IPR032098">
    <property type="entry name" value="Acyltransf_C"/>
</dbReference>
<evidence type="ECO:0000256" key="20">
    <source>
        <dbReference type="ARBA" id="ARBA00041272"/>
    </source>
</evidence>
<dbReference type="Pfam" id="PF16076">
    <property type="entry name" value="Acyltransf_C"/>
    <property type="match status" value="1"/>
</dbReference>
<dbReference type="RefSeq" id="XP_015257999.1">
    <property type="nucleotide sequence ID" value="XM_015402513.1"/>
</dbReference>
<dbReference type="Ensembl" id="ENSCVAT00000004275.1">
    <property type="protein sequence ID" value="ENSCVAP00000006851.1"/>
    <property type="gene ID" value="ENSCVAG00000008480.1"/>
</dbReference>
<keyword evidence="9 25" id="KW-0812">Transmembrane</keyword>
<evidence type="ECO:0000256" key="21">
    <source>
        <dbReference type="ARBA" id="ARBA00042940"/>
    </source>
</evidence>
<evidence type="ECO:0000256" key="7">
    <source>
        <dbReference type="ARBA" id="ARBA00022516"/>
    </source>
</evidence>
<keyword evidence="8" id="KW-0808">Transferase</keyword>
<keyword evidence="7" id="KW-0444">Lipid biosynthesis</keyword>
<dbReference type="KEGG" id="cvg:107103011"/>
<dbReference type="CDD" id="cd07990">
    <property type="entry name" value="LPLAT_LCLAT1-like"/>
    <property type="match status" value="1"/>
</dbReference>
<dbReference type="STRING" id="28743.ENSCVAP00000006851"/>
<evidence type="ECO:0000256" key="10">
    <source>
        <dbReference type="ARBA" id="ARBA00022824"/>
    </source>
</evidence>
<dbReference type="GeneID" id="107089284"/>
<evidence type="ECO:0000256" key="24">
    <source>
        <dbReference type="ARBA" id="ARBA00049159"/>
    </source>
</evidence>
<dbReference type="EC" id="2.3.1.51" evidence="6"/>
<evidence type="ECO:0000256" key="8">
    <source>
        <dbReference type="ARBA" id="ARBA00022679"/>
    </source>
</evidence>
<evidence type="ECO:0000256" key="18">
    <source>
        <dbReference type="ARBA" id="ARBA00036892"/>
    </source>
</evidence>
<dbReference type="GO" id="GO:0005741">
    <property type="term" value="C:mitochondrial outer membrane"/>
    <property type="evidence" value="ECO:0007669"/>
    <property type="project" value="TreeGrafter"/>
</dbReference>
<evidence type="ECO:0000256" key="14">
    <source>
        <dbReference type="ARBA" id="ARBA00023209"/>
    </source>
</evidence>
<dbReference type="CTD" id="56895"/>
<keyword evidence="11 25" id="KW-1133">Transmembrane helix</keyword>
<sequence>MGLLQFLKSQFLCHLIICYVFLVSGLLINLIQLCTLPLWLISKQLARRINIRLGYCIASQMVAVLEWWSGTECTLYTDPKSYQLYGKENAIVVLNHAFEIDFLCGWTFCERFGVLGSSKVLAKQELSYVPVIGWMWYFLEIVFCKRKWEEDRTNVARSLQNLRDYPENYWFLLHCEGTRFTPKKHQISMQVAESKGLPQLKYHLLPRTKGFYITVQNLRGTVAAIYDSTLNFRNNEAPTLLGILNGKKYHADLYVRRIPLESVPEDESECAAWLHKLYQEKDGFQEQYAQTGRFPGPITSPPRRPWSLINWLFWSCVVLYPLGLLLAQLLSSGSVFTIVTAVVVCSAVSMGMRWMIGQTEIEKGSNYGIKAAPENSN</sequence>
<feature type="transmembrane region" description="Helical" evidence="25">
    <location>
        <begin position="335"/>
        <end position="356"/>
    </location>
</feature>
<name>A0A3Q2CN03_CYPVA</name>
<feature type="domain" description="Phospholipid/glycerol acyltransferase" evidence="26">
    <location>
        <begin position="90"/>
        <end position="212"/>
    </location>
</feature>
<evidence type="ECO:0000256" key="19">
    <source>
        <dbReference type="ARBA" id="ARBA00040981"/>
    </source>
</evidence>
<comment type="similarity">
    <text evidence="5">Belongs to the 1-acyl-sn-glycerol-3-phosphate acyltransferase family.</text>
</comment>
<evidence type="ECO:0000256" key="12">
    <source>
        <dbReference type="ARBA" id="ARBA00023098"/>
    </source>
</evidence>
<evidence type="ECO:0000256" key="4">
    <source>
        <dbReference type="ARBA" id="ARBA00005189"/>
    </source>
</evidence>
<comment type="pathway">
    <text evidence="3">Phospholipid metabolism; CDP-diacylglycerol biosynthesis; CDP-diacylglycerol from sn-glycerol 3-phosphate: step 2/3.</text>
</comment>
<evidence type="ECO:0000256" key="9">
    <source>
        <dbReference type="ARBA" id="ARBA00022692"/>
    </source>
</evidence>
<dbReference type="KEGG" id="cvg:107089284"/>
<evidence type="ECO:0000313" key="28">
    <source>
        <dbReference type="Proteomes" id="UP000265020"/>
    </source>
</evidence>
<evidence type="ECO:0000256" key="15">
    <source>
        <dbReference type="ARBA" id="ARBA00023264"/>
    </source>
</evidence>
<evidence type="ECO:0000313" key="27">
    <source>
        <dbReference type="Ensembl" id="ENSCVAP00000006851.1"/>
    </source>
</evidence>
<comment type="subcellular location">
    <subcellularLocation>
        <location evidence="2">Endoplasmic reticulum membrane</location>
        <topology evidence="2">Multi-pass membrane protein</topology>
    </subcellularLocation>
</comment>
<evidence type="ECO:0000256" key="13">
    <source>
        <dbReference type="ARBA" id="ARBA00023136"/>
    </source>
</evidence>
<evidence type="ECO:0000259" key="26">
    <source>
        <dbReference type="SMART" id="SM00563"/>
    </source>
</evidence>
<proteinExistence type="inferred from homology"/>
<evidence type="ECO:0000256" key="22">
    <source>
        <dbReference type="ARBA" id="ARBA00045404"/>
    </source>
</evidence>
<dbReference type="SMART" id="SM00563">
    <property type="entry name" value="PlsC"/>
    <property type="match status" value="1"/>
</dbReference>
<accession>A0A3Q2CN03</accession>
<dbReference type="AlphaFoldDB" id="A0A3Q2CN03"/>
<dbReference type="GO" id="GO:0008654">
    <property type="term" value="P:phospholipid biosynthetic process"/>
    <property type="evidence" value="ECO:0007669"/>
    <property type="project" value="UniProtKB-KW"/>
</dbReference>
<keyword evidence="14" id="KW-0594">Phospholipid biosynthesis</keyword>
<dbReference type="GO" id="GO:0005789">
    <property type="term" value="C:endoplasmic reticulum membrane"/>
    <property type="evidence" value="ECO:0007669"/>
    <property type="project" value="UniProtKB-SubCell"/>
</dbReference>
<evidence type="ECO:0000256" key="25">
    <source>
        <dbReference type="SAM" id="Phobius"/>
    </source>
</evidence>
<keyword evidence="13 25" id="KW-0472">Membrane</keyword>
<evidence type="ECO:0000256" key="6">
    <source>
        <dbReference type="ARBA" id="ARBA00013211"/>
    </source>
</evidence>
<dbReference type="GO" id="GO:0003841">
    <property type="term" value="F:1-acylglycerol-3-phosphate O-acyltransferase activity"/>
    <property type="evidence" value="ECO:0007669"/>
    <property type="project" value="UniProtKB-EC"/>
</dbReference>
<dbReference type="Pfam" id="PF01553">
    <property type="entry name" value="Acyltransferase"/>
    <property type="match status" value="1"/>
</dbReference>
<evidence type="ECO:0000256" key="1">
    <source>
        <dbReference type="ARBA" id="ARBA00000300"/>
    </source>
</evidence>
<dbReference type="Ensembl" id="ENSCVAT00000000737.1">
    <property type="protein sequence ID" value="ENSCVAP00000008967.1"/>
    <property type="gene ID" value="ENSCVAG00000010866.1"/>
</dbReference>
<comment type="catalytic activity">
    <reaction evidence="1">
        <text>a 1-acyl-sn-glycero-3-phosphate + an acyl-CoA = a 1,2-diacyl-sn-glycero-3-phosphate + CoA</text>
        <dbReference type="Rhea" id="RHEA:19709"/>
        <dbReference type="ChEBI" id="CHEBI:57287"/>
        <dbReference type="ChEBI" id="CHEBI:57970"/>
        <dbReference type="ChEBI" id="CHEBI:58342"/>
        <dbReference type="ChEBI" id="CHEBI:58608"/>
        <dbReference type="EC" id="2.3.1.51"/>
    </reaction>
    <physiologicalReaction direction="left-to-right" evidence="1">
        <dbReference type="Rhea" id="RHEA:19710"/>
    </physiologicalReaction>
</comment>
<comment type="catalytic activity">
    <reaction evidence="23">
        <text>1-octadecanoyl-sn-glycero-3-phosphate + (9Z,12Z)-octadecadienoyl-CoA = 1-octadecanoyl-2-(9Z,12Z-octadecadienoyl)-sn-glycero-3-phosphate + CoA</text>
        <dbReference type="Rhea" id="RHEA:55304"/>
        <dbReference type="ChEBI" id="CHEBI:57287"/>
        <dbReference type="ChEBI" id="CHEBI:57383"/>
        <dbReference type="ChEBI" id="CHEBI:74565"/>
        <dbReference type="ChEBI" id="CHEBI:77098"/>
    </reaction>
    <physiologicalReaction direction="left-to-right" evidence="23">
        <dbReference type="Rhea" id="RHEA:55305"/>
    </physiologicalReaction>
</comment>
<organism evidence="27 28">
    <name type="scientific">Cyprinodon variegatus</name>
    <name type="common">Sheepshead minnow</name>
    <dbReference type="NCBI Taxonomy" id="28743"/>
    <lineage>
        <taxon>Eukaryota</taxon>
        <taxon>Metazoa</taxon>
        <taxon>Chordata</taxon>
        <taxon>Craniata</taxon>
        <taxon>Vertebrata</taxon>
        <taxon>Euteleostomi</taxon>
        <taxon>Actinopterygii</taxon>
        <taxon>Neopterygii</taxon>
        <taxon>Teleostei</taxon>
        <taxon>Neoteleostei</taxon>
        <taxon>Acanthomorphata</taxon>
        <taxon>Ovalentaria</taxon>
        <taxon>Atherinomorphae</taxon>
        <taxon>Cyprinodontiformes</taxon>
        <taxon>Cyprinodontidae</taxon>
        <taxon>Cyprinodon</taxon>
    </lineage>
</organism>
<dbReference type="RefSeq" id="XP_015258000.1">
    <property type="nucleotide sequence ID" value="XM_015402514.1"/>
</dbReference>
<dbReference type="PANTHER" id="PTHR10983:SF8">
    <property type="entry name" value="1-ACYL-SN-GLYCEROL-3-PHOSPHATE ACYLTRANSFERASE DELTA"/>
    <property type="match status" value="1"/>
</dbReference>
<dbReference type="InterPro" id="IPR002123">
    <property type="entry name" value="Plipid/glycerol_acylTrfase"/>
</dbReference>
<dbReference type="RefSeq" id="XP_015237470.1">
    <property type="nucleotide sequence ID" value="XM_015381984.1"/>
</dbReference>
<feature type="transmembrane region" description="Helical" evidence="25">
    <location>
        <begin position="308"/>
        <end position="329"/>
    </location>
</feature>
<dbReference type="SUPFAM" id="SSF69593">
    <property type="entry name" value="Glycerol-3-phosphate (1)-acyltransferase"/>
    <property type="match status" value="1"/>
</dbReference>
<reference evidence="27" key="1">
    <citation type="submission" date="2025-05" db="UniProtKB">
        <authorList>
            <consortium name="Ensembl"/>
        </authorList>
    </citation>
    <scope>IDENTIFICATION</scope>
</reference>
<comment type="pathway">
    <text evidence="4">Lipid metabolism.</text>
</comment>
<comment type="catalytic activity">
    <reaction evidence="18">
        <text>(4Z,7Z,10Z,13Z,16Z,19Z)-docosahexaenoyl-CoA + 1-(9Z-octadecenoyl)-sn-glycero-3-phosphate = 1-(9Z-octadecenoyl)-2-(4Z,7Z,10Z,13Z,16Z,19Z-docosahexaenoyl)-sn-glycero-3-phosphate + CoA</text>
        <dbReference type="Rhea" id="RHEA:55312"/>
        <dbReference type="ChEBI" id="CHEBI:57287"/>
        <dbReference type="ChEBI" id="CHEBI:74298"/>
        <dbReference type="ChEBI" id="CHEBI:74544"/>
        <dbReference type="ChEBI" id="CHEBI:138723"/>
    </reaction>
    <physiologicalReaction direction="left-to-right" evidence="18">
        <dbReference type="Rhea" id="RHEA:55313"/>
    </physiologicalReaction>
</comment>
<protein>
    <recommendedName>
        <fullName evidence="19">1-acyl-sn-glycerol-3-phosphate acyltransferase delta</fullName>
        <ecNumber evidence="6">2.3.1.51</ecNumber>
    </recommendedName>
    <alternativeName>
        <fullName evidence="20">1-acylglycerol-3-phosphate O-acyltransferase 4</fullName>
    </alternativeName>
    <alternativeName>
        <fullName evidence="21">Lysophosphatidic acid acyltransferase delta</fullName>
    </alternativeName>
</protein>